<reference evidence="19 20" key="2">
    <citation type="journal article" date="2018" name="Annu Rev Anim Biosci">
        <title>Bat Biology, Genomes, and the Bat1K Project: To Generate Chromosome-Level Genomes for All Living Bat Species.</title>
        <authorList>
            <person name="Teeling E.C."/>
            <person name="Vernes S.C."/>
            <person name="Davalos L.M."/>
            <person name="Ray D.A."/>
            <person name="Gilbert M.T.P."/>
            <person name="Myers E."/>
        </authorList>
    </citation>
    <scope>NUCLEOTIDE SEQUENCE</scope>
</reference>
<evidence type="ECO:0000256" key="5">
    <source>
        <dbReference type="ARBA" id="ARBA00022448"/>
    </source>
</evidence>
<dbReference type="SUPFAM" id="SSF81338">
    <property type="entry name" value="Aquaporin-like"/>
    <property type="match status" value="1"/>
</dbReference>
<comment type="function">
    <text evidence="14">Aquaporins form homotetrameric transmembrane channels, with each monomer independently mediating water transport across the plasma membrane along its osmotic gradient. Plays an important role in fluid secretion in salivary glands. Required for TRPV4 activation by hypotonicity. Together with TRPV4, controls regulatory volume decrease in salivary epithelial cells. Seems to play a redundant role in water transport in the eye, lung and in sweat glands.</text>
</comment>
<comment type="subunit">
    <text evidence="15">Homotetramer; each monomer provides an independent water pore. Interacts with TRPV4; the interaction is probably indirect and regulates TRPV4 activation by hypotonicity.</text>
</comment>
<evidence type="ECO:0000256" key="2">
    <source>
        <dbReference type="ARBA" id="ARBA00004439"/>
    </source>
</evidence>
<dbReference type="InterPro" id="IPR023276">
    <property type="entry name" value="Aquaporin_5"/>
</dbReference>
<evidence type="ECO:0000313" key="18">
    <source>
        <dbReference type="EMBL" id="KAF6338800.1"/>
    </source>
</evidence>
<evidence type="ECO:0000256" key="14">
    <source>
        <dbReference type="ARBA" id="ARBA00049571"/>
    </source>
</evidence>
<evidence type="ECO:0000256" key="1">
    <source>
        <dbReference type="ARBA" id="ARBA00004424"/>
    </source>
</evidence>
<feature type="transmembrane region" description="Helical" evidence="17">
    <location>
        <begin position="162"/>
        <end position="181"/>
    </location>
</feature>
<dbReference type="GO" id="GO:0030157">
    <property type="term" value="P:pancreatic juice secretion"/>
    <property type="evidence" value="ECO:0007669"/>
    <property type="project" value="Ensembl"/>
</dbReference>
<dbReference type="Proteomes" id="UP000585614">
    <property type="component" value="Unassembled WGS sequence"/>
</dbReference>
<reference evidence="19 20" key="1">
    <citation type="journal article" date="2015" name="Annu Rev Anim Biosci">
        <title>The Genome 10K Project: a way forward.</title>
        <authorList>
            <person name="Koepfli K.P."/>
            <person name="Paten B."/>
            <person name="O'Brien S.J."/>
            <person name="Koepfli K.P."/>
            <person name="Paten B."/>
            <person name="Antunes A."/>
            <person name="Belov K."/>
            <person name="Bustamante C."/>
            <person name="Castoe T.A."/>
            <person name="Clawson H."/>
            <person name="Crawford A.J."/>
            <person name="Diekhans M."/>
            <person name="Distel D."/>
            <person name="Durbin R."/>
            <person name="Earl D."/>
            <person name="Fujita M.K."/>
            <person name="Gamble T."/>
            <person name="Georges A."/>
            <person name="Gemmell N."/>
            <person name="Gilbert M.T."/>
            <person name="Graves J.M."/>
            <person name="Green R.E."/>
            <person name="Hickey G."/>
            <person name="Jarvis E.D."/>
            <person name="Johnson W."/>
            <person name="Komissarov A."/>
            <person name="Korf I."/>
            <person name="Kuhn R."/>
            <person name="Larkin D.M."/>
            <person name="Lewin H."/>
            <person name="Lopez J.V."/>
            <person name="Ma J."/>
            <person name="Marques-Bonet T."/>
            <person name="Miller W."/>
            <person name="Murphy R."/>
            <person name="Pevzner P."/>
            <person name="Shapiro B."/>
            <person name="Steiner C."/>
            <person name="Tamazian G."/>
            <person name="Venkatesh B."/>
            <person name="Wang J."/>
            <person name="Wayne R."/>
            <person name="Wiley E."/>
            <person name="Yang H."/>
            <person name="Zhang G."/>
            <person name="Haussler D."/>
            <person name="Ryder O."/>
            <person name="O'Brien S.J."/>
        </authorList>
    </citation>
    <scope>NUCLEOTIDE SEQUENCE</scope>
</reference>
<dbReference type="FunFam" id="1.20.1080.10:FF:000003">
    <property type="entry name" value="Lens fiber major intrinsic"/>
    <property type="match status" value="1"/>
</dbReference>
<dbReference type="InterPro" id="IPR022357">
    <property type="entry name" value="MIP_CS"/>
</dbReference>
<dbReference type="GO" id="GO:0048593">
    <property type="term" value="P:camera-type eye morphogenesis"/>
    <property type="evidence" value="ECO:0007669"/>
    <property type="project" value="Ensembl"/>
</dbReference>
<keyword evidence="8" id="KW-0677">Repeat</keyword>
<dbReference type="GO" id="GO:0030659">
    <property type="term" value="C:cytoplasmic vesicle membrane"/>
    <property type="evidence" value="ECO:0007669"/>
    <property type="project" value="UniProtKB-SubCell"/>
</dbReference>
<dbReference type="GO" id="GO:0016324">
    <property type="term" value="C:apical plasma membrane"/>
    <property type="evidence" value="ECO:0007669"/>
    <property type="project" value="UniProtKB-SubCell"/>
</dbReference>
<reference evidence="18 21" key="4">
    <citation type="journal article" date="2020" name="Nature">
        <title>Six reference-quality genomes reveal evolution of bat adaptations.</title>
        <authorList>
            <person name="Jebb D."/>
            <person name="Huang Z."/>
            <person name="Pippel M."/>
            <person name="Hughes G.M."/>
            <person name="Lavrichenko K."/>
            <person name="Devanna P."/>
            <person name="Winkler S."/>
            <person name="Jermiin L.S."/>
            <person name="Skirmuntt E.C."/>
            <person name="Katzourakis A."/>
            <person name="Burkitt-Gray L."/>
            <person name="Ray D.A."/>
            <person name="Sullivan K.A.M."/>
            <person name="Roscito J.G."/>
            <person name="Kirilenko B.M."/>
            <person name="Davalos L.M."/>
            <person name="Corthals A.P."/>
            <person name="Power M.L."/>
            <person name="Jones G."/>
            <person name="Ransome R.D."/>
            <person name="Dechmann D.K.N."/>
            <person name="Locatelli A.G."/>
            <person name="Puechmaille S.J."/>
            <person name="Fedrigo O."/>
            <person name="Jarvis E.D."/>
            <person name="Hiller M."/>
            <person name="Vernes S.C."/>
            <person name="Myers E.W."/>
            <person name="Teeling E.C."/>
        </authorList>
    </citation>
    <scope>NUCLEOTIDE SEQUENCE [LARGE SCALE GENOMIC DNA]</scope>
    <source>
        <strain evidence="18">MRhiFer1</strain>
        <tissue evidence="18">Lung</tissue>
    </source>
</reference>
<evidence type="ECO:0000256" key="10">
    <source>
        <dbReference type="ARBA" id="ARBA00023136"/>
    </source>
</evidence>
<evidence type="ECO:0000256" key="16">
    <source>
        <dbReference type="RuleBase" id="RU000477"/>
    </source>
</evidence>
<dbReference type="GO" id="GO:0015670">
    <property type="term" value="P:carbon dioxide transport"/>
    <property type="evidence" value="ECO:0007669"/>
    <property type="project" value="Ensembl"/>
</dbReference>
<accession>A0A671F2K9</accession>
<comment type="similarity">
    <text evidence="3 16">Belongs to the MIP/aquaporin (TC 1.A.8) family.</text>
</comment>
<dbReference type="GO" id="GO:0005902">
    <property type="term" value="C:microvillus"/>
    <property type="evidence" value="ECO:0007669"/>
    <property type="project" value="Ensembl"/>
</dbReference>
<dbReference type="InterPro" id="IPR023271">
    <property type="entry name" value="Aquaporin-like"/>
</dbReference>
<dbReference type="GO" id="GO:0071476">
    <property type="term" value="P:cellular hypotonic response"/>
    <property type="evidence" value="ECO:0007669"/>
    <property type="project" value="Ensembl"/>
</dbReference>
<keyword evidence="10 17" id="KW-0472">Membrane</keyword>
<dbReference type="GO" id="GO:0015250">
    <property type="term" value="F:water channel activity"/>
    <property type="evidence" value="ECO:0007669"/>
    <property type="project" value="Ensembl"/>
</dbReference>
<evidence type="ECO:0000256" key="7">
    <source>
        <dbReference type="ARBA" id="ARBA00022692"/>
    </source>
</evidence>
<dbReference type="PANTHER" id="PTHR19139">
    <property type="entry name" value="AQUAPORIN TRANSPORTER"/>
    <property type="match status" value="1"/>
</dbReference>
<dbReference type="InterPro" id="IPR034294">
    <property type="entry name" value="Aquaporin_transptr"/>
</dbReference>
<keyword evidence="12" id="KW-0968">Cytoplasmic vesicle</keyword>
<dbReference type="Proteomes" id="UP000472240">
    <property type="component" value="Chromosome 10"/>
</dbReference>
<dbReference type="GO" id="GO:0005783">
    <property type="term" value="C:endoplasmic reticulum"/>
    <property type="evidence" value="ECO:0007669"/>
    <property type="project" value="Ensembl"/>
</dbReference>
<feature type="transmembrane region" description="Helical" evidence="17">
    <location>
        <begin position="84"/>
        <end position="109"/>
    </location>
</feature>
<evidence type="ECO:0000256" key="11">
    <source>
        <dbReference type="ARBA" id="ARBA00023180"/>
    </source>
</evidence>
<dbReference type="AlphaFoldDB" id="A0A671F2K9"/>
<dbReference type="CDD" id="cd00333">
    <property type="entry name" value="MIP"/>
    <property type="match status" value="1"/>
</dbReference>
<feature type="transmembrane region" description="Helical" evidence="17">
    <location>
        <begin position="129"/>
        <end position="150"/>
    </location>
</feature>
<evidence type="ECO:0000256" key="4">
    <source>
        <dbReference type="ARBA" id="ARBA00020969"/>
    </source>
</evidence>
<reference evidence="19 20" key="3">
    <citation type="submission" date="2018-12" db="EMBL/GenBank/DDBJ databases">
        <title>G10K-VGP greater horseshoe bat female genome, primary haplotype.</title>
        <authorList>
            <person name="Teeling E."/>
            <person name="Myers G."/>
            <person name="Vernes S."/>
            <person name="Pippel M."/>
            <person name="Winkler S."/>
            <person name="Fedrigo O."/>
            <person name="Rhie A."/>
            <person name="Koren S."/>
            <person name="Phillippy A."/>
            <person name="Lewin H."/>
            <person name="Damas J."/>
            <person name="Howe K."/>
            <person name="Mountcastle J."/>
            <person name="Jarvis E.D."/>
        </authorList>
    </citation>
    <scope>NUCLEOTIDE SEQUENCE [LARGE SCALE GENOMIC DNA]</scope>
</reference>
<dbReference type="GO" id="GO:0009925">
    <property type="term" value="C:basal plasma membrane"/>
    <property type="evidence" value="ECO:0007669"/>
    <property type="project" value="Ensembl"/>
</dbReference>
<dbReference type="EMBL" id="JACAGC010000010">
    <property type="protein sequence ID" value="KAF6338800.1"/>
    <property type="molecule type" value="Genomic_DNA"/>
</dbReference>
<dbReference type="PANTHER" id="PTHR19139:SF38">
    <property type="entry name" value="AQUAPORIN-5"/>
    <property type="match status" value="1"/>
</dbReference>
<proteinExistence type="inferred from homology"/>
<dbReference type="PRINTS" id="PR02017">
    <property type="entry name" value="AQUAPORIN5"/>
</dbReference>
<dbReference type="GeneTree" id="ENSGT00940000161557"/>
<dbReference type="GO" id="GO:0051289">
    <property type="term" value="P:protein homotetramerization"/>
    <property type="evidence" value="ECO:0007669"/>
    <property type="project" value="Ensembl"/>
</dbReference>
<name>A0A671F2K9_RHIFE</name>
<dbReference type="InterPro" id="IPR000425">
    <property type="entry name" value="MIP"/>
</dbReference>
<evidence type="ECO:0000313" key="19">
    <source>
        <dbReference type="Ensembl" id="ENSRFEP00010019865.1"/>
    </source>
</evidence>
<dbReference type="GO" id="GO:0046541">
    <property type="term" value="P:saliva secretion"/>
    <property type="evidence" value="ECO:0007669"/>
    <property type="project" value="Ensembl"/>
</dbReference>
<dbReference type="Pfam" id="PF00230">
    <property type="entry name" value="MIP"/>
    <property type="match status" value="1"/>
</dbReference>
<evidence type="ECO:0000256" key="8">
    <source>
        <dbReference type="ARBA" id="ARBA00022737"/>
    </source>
</evidence>
<keyword evidence="6" id="KW-1003">Cell membrane</keyword>
<feature type="transmembrane region" description="Helical" evidence="17">
    <location>
        <begin position="41"/>
        <end position="63"/>
    </location>
</feature>
<evidence type="ECO:0000313" key="20">
    <source>
        <dbReference type="Proteomes" id="UP000472240"/>
    </source>
</evidence>
<evidence type="ECO:0000256" key="3">
    <source>
        <dbReference type="ARBA" id="ARBA00006175"/>
    </source>
</evidence>
<keyword evidence="11" id="KW-0325">Glycoprotein</keyword>
<keyword evidence="5 16" id="KW-0813">Transport</keyword>
<protein>
    <recommendedName>
        <fullName evidence="4">Aquaporin-5</fullName>
    </recommendedName>
</protein>
<keyword evidence="20" id="KW-1185">Reference proteome</keyword>
<organism evidence="19 20">
    <name type="scientific">Rhinolophus ferrumequinum</name>
    <name type="common">Greater horseshoe bat</name>
    <dbReference type="NCBI Taxonomy" id="59479"/>
    <lineage>
        <taxon>Eukaryota</taxon>
        <taxon>Metazoa</taxon>
        <taxon>Chordata</taxon>
        <taxon>Craniata</taxon>
        <taxon>Vertebrata</taxon>
        <taxon>Euteleostomi</taxon>
        <taxon>Mammalia</taxon>
        <taxon>Eutheria</taxon>
        <taxon>Laurasiatheria</taxon>
        <taxon>Chiroptera</taxon>
        <taxon>Yinpterochiroptera</taxon>
        <taxon>Rhinolophoidea</taxon>
        <taxon>Rhinolophidae</taxon>
        <taxon>Rhinolophinae</taxon>
        <taxon>Rhinolophus</taxon>
    </lineage>
</organism>
<dbReference type="GO" id="GO:0042802">
    <property type="term" value="F:identical protein binding"/>
    <property type="evidence" value="ECO:0007669"/>
    <property type="project" value="Ensembl"/>
</dbReference>
<evidence type="ECO:0000256" key="6">
    <source>
        <dbReference type="ARBA" id="ARBA00022475"/>
    </source>
</evidence>
<dbReference type="Gene3D" id="1.20.1080.10">
    <property type="entry name" value="Glycerol uptake facilitator protein"/>
    <property type="match status" value="1"/>
</dbReference>
<sequence length="265" mass="28266">MKKEVCSVAFVKAVFTEFLATLIFVFFGLGSALPWPSALPTILQISLAFGLAIGTLAQALGPVSGGHINPAITLALLVGNQISLLRAVFYVVAQLVGAIAGAGILYGVAPVNARGKLAVNELSNDTTPGHALVAELILTFQLALCIFSSTDSRRTSPVGSPALSIGLSVTLGHLVGIYFTGCSMNPARSFGPAVVMKEFRSEHWVFWVGPIVGAALAAILYFYLLFPNSLSLSERVAVVKGTYEPEEDWEEQHEERKKTMELTAR</sequence>
<feature type="transmembrane region" description="Helical" evidence="17">
    <location>
        <begin position="204"/>
        <end position="226"/>
    </location>
</feature>
<dbReference type="GO" id="GO:0042476">
    <property type="term" value="P:odontogenesis"/>
    <property type="evidence" value="ECO:0007669"/>
    <property type="project" value="Ensembl"/>
</dbReference>
<evidence type="ECO:0000256" key="12">
    <source>
        <dbReference type="ARBA" id="ARBA00023329"/>
    </source>
</evidence>
<evidence type="ECO:0000256" key="15">
    <source>
        <dbReference type="ARBA" id="ARBA00049719"/>
    </source>
</evidence>
<evidence type="ECO:0000256" key="9">
    <source>
        <dbReference type="ARBA" id="ARBA00022989"/>
    </source>
</evidence>
<keyword evidence="7 16" id="KW-0812">Transmembrane</keyword>
<gene>
    <name evidence="19" type="primary">AQP5</name>
    <name evidence="18" type="ORF">mRhiFer1_000877</name>
</gene>
<evidence type="ECO:0000313" key="21">
    <source>
        <dbReference type="Proteomes" id="UP000585614"/>
    </source>
</evidence>
<dbReference type="NCBIfam" id="TIGR00861">
    <property type="entry name" value="MIP"/>
    <property type="match status" value="1"/>
</dbReference>
<reference evidence="19" key="5">
    <citation type="submission" date="2025-05" db="UniProtKB">
        <authorList>
            <consortium name="Ensembl"/>
        </authorList>
    </citation>
    <scope>IDENTIFICATION</scope>
</reference>
<dbReference type="Ensembl" id="ENSRFET00010021623.1">
    <property type="protein sequence ID" value="ENSRFEP00010019865.1"/>
    <property type="gene ID" value="ENSRFEG00010013365.1"/>
</dbReference>
<comment type="subcellular location">
    <subcellularLocation>
        <location evidence="1">Apical cell membrane</location>
        <topology evidence="1">Multi-pass membrane protein</topology>
    </subcellularLocation>
    <subcellularLocation>
        <location evidence="2">Cytoplasmic vesicle membrane</location>
        <topology evidence="2">Multi-pass membrane protein</topology>
    </subcellularLocation>
</comment>
<keyword evidence="9 17" id="KW-1133">Transmembrane helix</keyword>
<dbReference type="OMA" id="FWVGPIS"/>
<feature type="transmembrane region" description="Helical" evidence="17">
    <location>
        <begin position="7"/>
        <end position="29"/>
    </location>
</feature>
<dbReference type="PRINTS" id="PR00783">
    <property type="entry name" value="MINTRINSICP"/>
</dbReference>
<comment type="catalytic activity">
    <reaction evidence="13">
        <text>H2O(in) = H2O(out)</text>
        <dbReference type="Rhea" id="RHEA:29667"/>
        <dbReference type="ChEBI" id="CHEBI:15377"/>
    </reaction>
</comment>
<evidence type="ECO:0000256" key="13">
    <source>
        <dbReference type="ARBA" id="ARBA00034651"/>
    </source>
</evidence>
<evidence type="ECO:0000256" key="17">
    <source>
        <dbReference type="SAM" id="Phobius"/>
    </source>
</evidence>
<dbReference type="PROSITE" id="PS00221">
    <property type="entry name" value="MIP"/>
    <property type="match status" value="1"/>
</dbReference>